<accession>A0A7I8D7I0</accession>
<dbReference type="Proteomes" id="UP000593802">
    <property type="component" value="Chromosome"/>
</dbReference>
<organism evidence="2 3">
    <name type="scientific">Effusibacillus dendaii</name>
    <dbReference type="NCBI Taxonomy" id="2743772"/>
    <lineage>
        <taxon>Bacteria</taxon>
        <taxon>Bacillati</taxon>
        <taxon>Bacillota</taxon>
        <taxon>Bacilli</taxon>
        <taxon>Bacillales</taxon>
        <taxon>Alicyclobacillaceae</taxon>
        <taxon>Effusibacillus</taxon>
    </lineage>
</organism>
<keyword evidence="1" id="KW-1133">Transmembrane helix</keyword>
<dbReference type="AlphaFoldDB" id="A0A7I8D7I0"/>
<sequence length="143" mass="16625">MKKLRRHYKTYSPSELKLLAITYESSDIINDQFPKVINFSFGSLYMPFILMIFTTIFSIIPAVIGQVSDLTGKTRNAIDFIIDLLQGLANNFTSFFTFLIYVITGYVVLVSILIYRKYVLRKRLLIIKEILLELENEALRKNN</sequence>
<keyword evidence="1" id="KW-0812">Transmembrane</keyword>
<gene>
    <name evidence="2" type="ORF">skT53_09520</name>
</gene>
<keyword evidence="3" id="KW-1185">Reference proteome</keyword>
<dbReference type="EMBL" id="AP023366">
    <property type="protein sequence ID" value="BCJ85967.1"/>
    <property type="molecule type" value="Genomic_DNA"/>
</dbReference>
<feature type="transmembrane region" description="Helical" evidence="1">
    <location>
        <begin position="95"/>
        <end position="115"/>
    </location>
</feature>
<reference evidence="2 3" key="1">
    <citation type="submission" date="2020-08" db="EMBL/GenBank/DDBJ databases">
        <title>Complete Genome Sequence of Effusibacillus dendaii Strain skT53, Isolated from Farmland soil.</title>
        <authorList>
            <person name="Konishi T."/>
            <person name="Kawasaki H."/>
        </authorList>
    </citation>
    <scope>NUCLEOTIDE SEQUENCE [LARGE SCALE GENOMIC DNA]</scope>
    <source>
        <strain evidence="3">skT53</strain>
    </source>
</reference>
<evidence type="ECO:0000256" key="1">
    <source>
        <dbReference type="SAM" id="Phobius"/>
    </source>
</evidence>
<name>A0A7I8D7I0_9BACL</name>
<protein>
    <submittedName>
        <fullName evidence="2">Uncharacterized protein</fullName>
    </submittedName>
</protein>
<keyword evidence="1" id="KW-0472">Membrane</keyword>
<dbReference type="KEGG" id="eff:skT53_09520"/>
<proteinExistence type="predicted"/>
<feature type="transmembrane region" description="Helical" evidence="1">
    <location>
        <begin position="44"/>
        <end position="64"/>
    </location>
</feature>
<evidence type="ECO:0000313" key="2">
    <source>
        <dbReference type="EMBL" id="BCJ85967.1"/>
    </source>
</evidence>
<evidence type="ECO:0000313" key="3">
    <source>
        <dbReference type="Proteomes" id="UP000593802"/>
    </source>
</evidence>